<name>A0ACD1E353_9MICO</name>
<sequence>MKMRPLGRTGMTVSPYCLGTMMFGPAGTPDPDDCRRIVDRAVGAGINFIDTADVYGGSATETILGAALKGRRDDVVLATKFTGPMGDDPNRRGASRRWIMTAIDDSLRRLGTDYIDLYQIHHFDPTTDIEETLAALTDLITAGKVRAIGSSSFLASDIVEAHWTSERRSSARLRTEQPSYSILARSIEREVLPVCDRYGMGVLTWSPLAWGLLTGKYRDGKNTPVSPGRLQWGPQHMSDQRKFAVVEQLASVAEDAGISMTHLAMGFVLAHPFVTSAIVGPRTLEQLDDLLAGANVSLSDDILDRIDEIVPPGTDVGVSEVNYVPQSLSRTSLRRRIADARSAA</sequence>
<organism evidence="1 2">
    <name type="scientific">Curtobacterium aetherium</name>
    <dbReference type="NCBI Taxonomy" id="2841594"/>
    <lineage>
        <taxon>Bacteria</taxon>
        <taxon>Bacillati</taxon>
        <taxon>Actinomycetota</taxon>
        <taxon>Actinomycetes</taxon>
        <taxon>Micrococcales</taxon>
        <taxon>Microbacteriaceae</taxon>
        <taxon>Curtobacterium</taxon>
    </lineage>
</organism>
<evidence type="ECO:0000313" key="1">
    <source>
        <dbReference type="EMBL" id="QWS33032.1"/>
    </source>
</evidence>
<evidence type="ECO:0000313" key="2">
    <source>
        <dbReference type="Proteomes" id="UP000681794"/>
    </source>
</evidence>
<gene>
    <name evidence="1" type="ORF">KM842_12325</name>
</gene>
<dbReference type="Proteomes" id="UP000681794">
    <property type="component" value="Chromosome"/>
</dbReference>
<keyword evidence="2" id="KW-1185">Reference proteome</keyword>
<protein>
    <submittedName>
        <fullName evidence="1">Aldo/keto reductase</fullName>
    </submittedName>
</protein>
<dbReference type="EMBL" id="CP076544">
    <property type="protein sequence ID" value="QWS33032.1"/>
    <property type="molecule type" value="Genomic_DNA"/>
</dbReference>
<reference evidence="1" key="1">
    <citation type="submission" date="2021-06" db="EMBL/GenBank/DDBJ databases">
        <authorList>
            <person name="Ellington A.J."/>
            <person name="Bryan N.C."/>
            <person name="Christner B.C."/>
            <person name="Reisch C.R."/>
        </authorList>
    </citation>
    <scope>NUCLEOTIDE SEQUENCE</scope>
    <source>
        <strain evidence="1">L6-1</strain>
    </source>
</reference>
<proteinExistence type="predicted"/>
<accession>A0ACD1E353</accession>